<keyword evidence="2" id="KW-1185">Reference proteome</keyword>
<evidence type="ECO:0000313" key="1">
    <source>
        <dbReference type="EMBL" id="MCU6744762.1"/>
    </source>
</evidence>
<evidence type="ECO:0000313" key="2">
    <source>
        <dbReference type="Proteomes" id="UP001652432"/>
    </source>
</evidence>
<protein>
    <submittedName>
        <fullName evidence="1">Nucleotidyl transferase AbiEii/AbiGii toxin family protein</fullName>
    </submittedName>
</protein>
<dbReference type="GO" id="GO:0016740">
    <property type="term" value="F:transferase activity"/>
    <property type="evidence" value="ECO:0007669"/>
    <property type="project" value="UniProtKB-KW"/>
</dbReference>
<name>A0ABT2T481_9FIRM</name>
<reference evidence="1 2" key="1">
    <citation type="journal article" date="2021" name="ISME Commun">
        <title>Automated analysis of genomic sequences facilitates high-throughput and comprehensive description of bacteria.</title>
        <authorList>
            <person name="Hitch T.C.A."/>
        </authorList>
    </citation>
    <scope>NUCLEOTIDE SEQUENCE [LARGE SCALE GENOMIC DNA]</scope>
    <source>
        <strain evidence="1 2">Sanger_18</strain>
    </source>
</reference>
<organism evidence="1 2">
    <name type="scientific">Suilimivivens aceti</name>
    <dbReference type="NCBI Taxonomy" id="2981774"/>
    <lineage>
        <taxon>Bacteria</taxon>
        <taxon>Bacillati</taxon>
        <taxon>Bacillota</taxon>
        <taxon>Clostridia</taxon>
        <taxon>Lachnospirales</taxon>
        <taxon>Lachnospiraceae</taxon>
        <taxon>Suilimivivens</taxon>
    </lineage>
</organism>
<dbReference type="InterPro" id="IPR014942">
    <property type="entry name" value="AbiEii"/>
</dbReference>
<dbReference type="Pfam" id="PF08843">
    <property type="entry name" value="AbiEii"/>
    <property type="match status" value="1"/>
</dbReference>
<dbReference type="RefSeq" id="WP_262574864.1">
    <property type="nucleotide sequence ID" value="NZ_JAOQKJ010000007.1"/>
</dbReference>
<accession>A0ABT2T481</accession>
<gene>
    <name evidence="1" type="ORF">OCV77_09665</name>
</gene>
<sequence>MNVQSIRRTFVDKVFAICDYRIQNMQDRDSRHLYDICKLAAQLKMDEEMDALVDKVREDRMLSPNNPSAQLEYIIPEMLKEIIESKFYESDYKNVTQKLLYEDIDYDYAVQNGIALVAQSDVFIYKKGHIK</sequence>
<proteinExistence type="predicted"/>
<dbReference type="Proteomes" id="UP001652432">
    <property type="component" value="Unassembled WGS sequence"/>
</dbReference>
<dbReference type="EMBL" id="JAOQKJ010000007">
    <property type="protein sequence ID" value="MCU6744762.1"/>
    <property type="molecule type" value="Genomic_DNA"/>
</dbReference>
<comment type="caution">
    <text evidence="1">The sequence shown here is derived from an EMBL/GenBank/DDBJ whole genome shotgun (WGS) entry which is preliminary data.</text>
</comment>
<keyword evidence="1" id="KW-0808">Transferase</keyword>